<sequence length="46" mass="4524">MKTYCLAAVLAAALLSACAGGAGGGNTQMYGEIKGGVETSHTRVGH</sequence>
<gene>
    <name evidence="2" type="ORF">LVJ83_01295</name>
</gene>
<evidence type="ECO:0008006" key="4">
    <source>
        <dbReference type="Google" id="ProtNLM"/>
    </source>
</evidence>
<feature type="signal peptide" evidence="1">
    <location>
        <begin position="1"/>
        <end position="21"/>
    </location>
</feature>
<dbReference type="Proteomes" id="UP000829817">
    <property type="component" value="Chromosome"/>
</dbReference>
<reference evidence="2 3" key="1">
    <citation type="journal article" date="2022" name="Res Sq">
        <title>Evolution of multicellular longitudinally dividing oral cavity symbionts (Neisseriaceae).</title>
        <authorList>
            <person name="Nyongesa S."/>
            <person name="Weber P."/>
            <person name="Bernet E."/>
            <person name="Pullido F."/>
            <person name="Nieckarz M."/>
            <person name="Delaby M."/>
            <person name="Nieves C."/>
            <person name="Viehboeck T."/>
            <person name="Krause N."/>
            <person name="Rivera-Millot A."/>
            <person name="Nakamura A."/>
            <person name="Vischer N."/>
            <person name="VanNieuwenhze M."/>
            <person name="Brun Y."/>
            <person name="Cava F."/>
            <person name="Bulgheresi S."/>
            <person name="Veyrier F."/>
        </authorList>
    </citation>
    <scope>NUCLEOTIDE SEQUENCE [LARGE SCALE GENOMIC DNA]</scope>
    <source>
        <strain evidence="2 3">CCUG 63373m</strain>
    </source>
</reference>
<protein>
    <recommendedName>
        <fullName evidence="4">Lipoprotein</fullName>
    </recommendedName>
</protein>
<dbReference type="PROSITE" id="PS51257">
    <property type="entry name" value="PROKAR_LIPOPROTEIN"/>
    <property type="match status" value="1"/>
</dbReference>
<organism evidence="2 3">
    <name type="scientific">Uruburuella testudinis</name>
    <dbReference type="NCBI Taxonomy" id="1282863"/>
    <lineage>
        <taxon>Bacteria</taxon>
        <taxon>Pseudomonadati</taxon>
        <taxon>Pseudomonadota</taxon>
        <taxon>Betaproteobacteria</taxon>
        <taxon>Neisseriales</taxon>
        <taxon>Neisseriaceae</taxon>
        <taxon>Uruburuella</taxon>
    </lineage>
</organism>
<evidence type="ECO:0000313" key="2">
    <source>
        <dbReference type="EMBL" id="UOO82143.1"/>
    </source>
</evidence>
<evidence type="ECO:0000313" key="3">
    <source>
        <dbReference type="Proteomes" id="UP000829817"/>
    </source>
</evidence>
<feature type="chain" id="PRO_5046288706" description="Lipoprotein" evidence="1">
    <location>
        <begin position="22"/>
        <end position="46"/>
    </location>
</feature>
<name>A0ABY4DSX3_9NEIS</name>
<proteinExistence type="predicted"/>
<keyword evidence="1" id="KW-0732">Signal</keyword>
<accession>A0ABY4DSX3</accession>
<keyword evidence="3" id="KW-1185">Reference proteome</keyword>
<evidence type="ECO:0000256" key="1">
    <source>
        <dbReference type="SAM" id="SignalP"/>
    </source>
</evidence>
<dbReference type="EMBL" id="CP091508">
    <property type="protein sequence ID" value="UOO82143.1"/>
    <property type="molecule type" value="Genomic_DNA"/>
</dbReference>
<dbReference type="RefSeq" id="WP_244785554.1">
    <property type="nucleotide sequence ID" value="NZ_CP091508.1"/>
</dbReference>